<feature type="compositionally biased region" description="Basic and acidic residues" evidence="1">
    <location>
        <begin position="1"/>
        <end position="17"/>
    </location>
</feature>
<keyword evidence="2" id="KW-0812">Transmembrane</keyword>
<feature type="region of interest" description="Disordered" evidence="1">
    <location>
        <begin position="86"/>
        <end position="110"/>
    </location>
</feature>
<evidence type="ECO:0000313" key="4">
    <source>
        <dbReference type="Proteomes" id="UP000314294"/>
    </source>
</evidence>
<dbReference type="EMBL" id="SRLO01001082">
    <property type="protein sequence ID" value="TNN41764.1"/>
    <property type="molecule type" value="Genomic_DNA"/>
</dbReference>
<dbReference type="Proteomes" id="UP000314294">
    <property type="component" value="Unassembled WGS sequence"/>
</dbReference>
<name>A0A4Z2FLU8_9TELE</name>
<sequence length="304" mass="33280">MVVERQQHGHDFHDQPHQRRAGLNPQELRRKPEGAQIKPDLWTDVRSADTALCRHPNASPPAVSEEAFMDSPDHRIAALQTSTSNLNAGYTRPAEPEPEPAPPAPPVNDGKMSTDTIWLWVAVLATIGNIVVVAVTEGVCDPRSKVIVFTPESLAESLAVQSAAGLGGGQTQSCTVSTNKRRPKPLGGLREAIKHASPILSSGRISRRLAAAGEVRQEVRQEILDLRDGERHGRRSDPPRRGPGKEERSAREDRTVHVETLMCTWRQGCARGDRTVHVETELCTWRQDCARGNAAVHVETGLCT</sequence>
<gene>
    <name evidence="3" type="ORF">EYF80_048072</name>
</gene>
<evidence type="ECO:0000256" key="2">
    <source>
        <dbReference type="SAM" id="Phobius"/>
    </source>
</evidence>
<dbReference type="OrthoDB" id="9943350at2759"/>
<evidence type="ECO:0000256" key="1">
    <source>
        <dbReference type="SAM" id="MobiDB-lite"/>
    </source>
</evidence>
<comment type="caution">
    <text evidence="3">The sequence shown here is derived from an EMBL/GenBank/DDBJ whole genome shotgun (WGS) entry which is preliminary data.</text>
</comment>
<feature type="region of interest" description="Disordered" evidence="1">
    <location>
        <begin position="1"/>
        <end position="42"/>
    </location>
</feature>
<protein>
    <submittedName>
        <fullName evidence="3">Uncharacterized protein</fullName>
    </submittedName>
</protein>
<keyword evidence="4" id="KW-1185">Reference proteome</keyword>
<proteinExistence type="predicted"/>
<feature type="region of interest" description="Disordered" evidence="1">
    <location>
        <begin position="223"/>
        <end position="253"/>
    </location>
</feature>
<feature type="region of interest" description="Disordered" evidence="1">
    <location>
        <begin position="166"/>
        <end position="186"/>
    </location>
</feature>
<dbReference type="AlphaFoldDB" id="A0A4Z2FLU8"/>
<reference evidence="3 4" key="1">
    <citation type="submission" date="2019-03" db="EMBL/GenBank/DDBJ databases">
        <title>First draft genome of Liparis tanakae, snailfish: a comprehensive survey of snailfish specific genes.</title>
        <authorList>
            <person name="Kim W."/>
            <person name="Song I."/>
            <person name="Jeong J.-H."/>
            <person name="Kim D."/>
            <person name="Kim S."/>
            <person name="Ryu S."/>
            <person name="Song J.Y."/>
            <person name="Lee S.K."/>
        </authorList>
    </citation>
    <scope>NUCLEOTIDE SEQUENCE [LARGE SCALE GENOMIC DNA]</scope>
    <source>
        <tissue evidence="3">Muscle</tissue>
    </source>
</reference>
<organism evidence="3 4">
    <name type="scientific">Liparis tanakae</name>
    <name type="common">Tanaka's snailfish</name>
    <dbReference type="NCBI Taxonomy" id="230148"/>
    <lineage>
        <taxon>Eukaryota</taxon>
        <taxon>Metazoa</taxon>
        <taxon>Chordata</taxon>
        <taxon>Craniata</taxon>
        <taxon>Vertebrata</taxon>
        <taxon>Euteleostomi</taxon>
        <taxon>Actinopterygii</taxon>
        <taxon>Neopterygii</taxon>
        <taxon>Teleostei</taxon>
        <taxon>Neoteleostei</taxon>
        <taxon>Acanthomorphata</taxon>
        <taxon>Eupercaria</taxon>
        <taxon>Perciformes</taxon>
        <taxon>Cottioidei</taxon>
        <taxon>Cottales</taxon>
        <taxon>Liparidae</taxon>
        <taxon>Liparis</taxon>
    </lineage>
</organism>
<accession>A0A4Z2FLU8</accession>
<evidence type="ECO:0000313" key="3">
    <source>
        <dbReference type="EMBL" id="TNN41764.1"/>
    </source>
</evidence>
<feature type="transmembrane region" description="Helical" evidence="2">
    <location>
        <begin position="117"/>
        <end position="135"/>
    </location>
</feature>
<keyword evidence="2" id="KW-1133">Transmembrane helix</keyword>
<keyword evidence="2" id="KW-0472">Membrane</keyword>